<comment type="caution">
    <text evidence="1">The sequence shown here is derived from an EMBL/GenBank/DDBJ whole genome shotgun (WGS) entry which is preliminary data.</text>
</comment>
<gene>
    <name evidence="1" type="ORF">RND71_036029</name>
</gene>
<reference evidence="1" key="1">
    <citation type="submission" date="2023-12" db="EMBL/GenBank/DDBJ databases">
        <title>Genome assembly of Anisodus tanguticus.</title>
        <authorList>
            <person name="Wang Y.-J."/>
        </authorList>
    </citation>
    <scope>NUCLEOTIDE SEQUENCE</scope>
    <source>
        <strain evidence="1">KB-2021</strain>
        <tissue evidence="1">Leaf</tissue>
    </source>
</reference>
<dbReference type="AlphaFoldDB" id="A0AAE1R6B2"/>
<protein>
    <submittedName>
        <fullName evidence="1">Uncharacterized protein</fullName>
    </submittedName>
</protein>
<dbReference type="EMBL" id="JAVYJV010000019">
    <property type="protein sequence ID" value="KAK4345853.1"/>
    <property type="molecule type" value="Genomic_DNA"/>
</dbReference>
<dbReference type="Proteomes" id="UP001291623">
    <property type="component" value="Unassembled WGS sequence"/>
</dbReference>
<keyword evidence="2" id="KW-1185">Reference proteome</keyword>
<evidence type="ECO:0000313" key="1">
    <source>
        <dbReference type="EMBL" id="KAK4345853.1"/>
    </source>
</evidence>
<proteinExistence type="predicted"/>
<evidence type="ECO:0000313" key="2">
    <source>
        <dbReference type="Proteomes" id="UP001291623"/>
    </source>
</evidence>
<organism evidence="1 2">
    <name type="scientific">Anisodus tanguticus</name>
    <dbReference type="NCBI Taxonomy" id="243964"/>
    <lineage>
        <taxon>Eukaryota</taxon>
        <taxon>Viridiplantae</taxon>
        <taxon>Streptophyta</taxon>
        <taxon>Embryophyta</taxon>
        <taxon>Tracheophyta</taxon>
        <taxon>Spermatophyta</taxon>
        <taxon>Magnoliopsida</taxon>
        <taxon>eudicotyledons</taxon>
        <taxon>Gunneridae</taxon>
        <taxon>Pentapetalae</taxon>
        <taxon>asterids</taxon>
        <taxon>lamiids</taxon>
        <taxon>Solanales</taxon>
        <taxon>Solanaceae</taxon>
        <taxon>Solanoideae</taxon>
        <taxon>Hyoscyameae</taxon>
        <taxon>Anisodus</taxon>
    </lineage>
</organism>
<accession>A0AAE1R6B2</accession>
<sequence>METDKDTIQNDVVLQADEDTPTLNSHALEALKEFLAEQNRALSEPSSAAAEQLAEDDVALVSEDWRLSQFC</sequence>
<name>A0AAE1R6B2_9SOLA</name>